<name>A0ACA8DXX0_9GAMM</name>
<keyword evidence="2" id="KW-1185">Reference proteome</keyword>
<protein>
    <submittedName>
        <fullName evidence="1">Uncharacterized protein</fullName>
    </submittedName>
</protein>
<accession>A0ACA8DXX0</accession>
<gene>
    <name evidence="1" type="ORF">PAGA_a2626</name>
</gene>
<dbReference type="EMBL" id="CP011011">
    <property type="protein sequence ID" value="ATC82879.1"/>
    <property type="molecule type" value="Genomic_DNA"/>
</dbReference>
<proteinExistence type="predicted"/>
<sequence length="40" mass="4683">MQTNLKITIKNQPTQPNQLKRISISALFTVLLNTLRLFRQ</sequence>
<reference evidence="1" key="1">
    <citation type="submission" date="2015-03" db="EMBL/GenBank/DDBJ databases">
        <authorList>
            <person name="Xie B.-B."/>
            <person name="Rong J.-C."/>
            <person name="Qin Q.-L."/>
            <person name="Zhang Y.-Z."/>
        </authorList>
    </citation>
    <scope>NUCLEOTIDE SEQUENCE</scope>
    <source>
        <strain evidence="1">DSM 14585</strain>
    </source>
</reference>
<dbReference type="Proteomes" id="UP000217277">
    <property type="component" value="Chromosome I"/>
</dbReference>
<evidence type="ECO:0000313" key="2">
    <source>
        <dbReference type="Proteomes" id="UP000217277"/>
    </source>
</evidence>
<organism evidence="1 2">
    <name type="scientific">Pseudoalteromonas agarivorans DSM 14585</name>
    <dbReference type="NCBI Taxonomy" id="1312369"/>
    <lineage>
        <taxon>Bacteria</taxon>
        <taxon>Pseudomonadati</taxon>
        <taxon>Pseudomonadota</taxon>
        <taxon>Gammaproteobacteria</taxon>
        <taxon>Alteromonadales</taxon>
        <taxon>Pseudoalteromonadaceae</taxon>
        <taxon>Pseudoalteromonas</taxon>
    </lineage>
</organism>
<evidence type="ECO:0000313" key="1">
    <source>
        <dbReference type="EMBL" id="ATC82879.1"/>
    </source>
</evidence>